<reference evidence="2" key="1">
    <citation type="submission" date="2023-03" db="EMBL/GenBank/DDBJ databases">
        <title>Massive genome expansion in bonnet fungi (Mycena s.s.) driven by repeated elements and novel gene families across ecological guilds.</title>
        <authorList>
            <consortium name="Lawrence Berkeley National Laboratory"/>
            <person name="Harder C.B."/>
            <person name="Miyauchi S."/>
            <person name="Viragh M."/>
            <person name="Kuo A."/>
            <person name="Thoen E."/>
            <person name="Andreopoulos B."/>
            <person name="Lu D."/>
            <person name="Skrede I."/>
            <person name="Drula E."/>
            <person name="Henrissat B."/>
            <person name="Morin E."/>
            <person name="Kohler A."/>
            <person name="Barry K."/>
            <person name="LaButti K."/>
            <person name="Morin E."/>
            <person name="Salamov A."/>
            <person name="Lipzen A."/>
            <person name="Mereny Z."/>
            <person name="Hegedus B."/>
            <person name="Baldrian P."/>
            <person name="Stursova M."/>
            <person name="Weitz H."/>
            <person name="Taylor A."/>
            <person name="Grigoriev I.V."/>
            <person name="Nagy L.G."/>
            <person name="Martin F."/>
            <person name="Kauserud H."/>
        </authorList>
    </citation>
    <scope>NUCLEOTIDE SEQUENCE</scope>
    <source>
        <strain evidence="2">9284</strain>
    </source>
</reference>
<sequence length="218" mass="24747">MSIFPHDALFVHLSAQDLVRLRRTSKRIYMLIHDVCFNITRLLVPFFGTDAEVARFQGVQAETSTLISGSTALQFFNPITYYLGSDLDIYAHRVSARGPVEFLLQNGYTYLARSWQDTDVFQQLVYSVADKEPNYLGRGIADVLDFYKGGKKVQLIIGERTPMETILSFPTTCVMNFISHKSAYALYPRTTFIHKKALIIETVGAGQEAGRKKYRDRG</sequence>
<dbReference type="EMBL" id="JARKIF010000004">
    <property type="protein sequence ID" value="KAJ7641799.1"/>
    <property type="molecule type" value="Genomic_DNA"/>
</dbReference>
<evidence type="ECO:0000313" key="2">
    <source>
        <dbReference type="EMBL" id="KAJ7641799.1"/>
    </source>
</evidence>
<dbReference type="InterPro" id="IPR001810">
    <property type="entry name" value="F-box_dom"/>
</dbReference>
<dbReference type="CDD" id="cd09917">
    <property type="entry name" value="F-box_SF"/>
    <property type="match status" value="1"/>
</dbReference>
<dbReference type="Proteomes" id="UP001221142">
    <property type="component" value="Unassembled WGS sequence"/>
</dbReference>
<feature type="domain" description="F-box" evidence="1">
    <location>
        <begin position="12"/>
        <end position="39"/>
    </location>
</feature>
<evidence type="ECO:0000313" key="3">
    <source>
        <dbReference type="Proteomes" id="UP001221142"/>
    </source>
</evidence>
<dbReference type="AlphaFoldDB" id="A0AAD7C8H0"/>
<accession>A0AAD7C8H0</accession>
<dbReference type="Pfam" id="PF00646">
    <property type="entry name" value="F-box"/>
    <property type="match status" value="1"/>
</dbReference>
<keyword evidence="3" id="KW-1185">Reference proteome</keyword>
<evidence type="ECO:0000259" key="1">
    <source>
        <dbReference type="Pfam" id="PF00646"/>
    </source>
</evidence>
<name>A0AAD7C8H0_9AGAR</name>
<comment type="caution">
    <text evidence="2">The sequence shown here is derived from an EMBL/GenBank/DDBJ whole genome shotgun (WGS) entry which is preliminary data.</text>
</comment>
<organism evidence="2 3">
    <name type="scientific">Roridomyces roridus</name>
    <dbReference type="NCBI Taxonomy" id="1738132"/>
    <lineage>
        <taxon>Eukaryota</taxon>
        <taxon>Fungi</taxon>
        <taxon>Dikarya</taxon>
        <taxon>Basidiomycota</taxon>
        <taxon>Agaricomycotina</taxon>
        <taxon>Agaricomycetes</taxon>
        <taxon>Agaricomycetidae</taxon>
        <taxon>Agaricales</taxon>
        <taxon>Marasmiineae</taxon>
        <taxon>Mycenaceae</taxon>
        <taxon>Roridomyces</taxon>
    </lineage>
</organism>
<proteinExistence type="predicted"/>
<gene>
    <name evidence="2" type="ORF">FB45DRAFT_826069</name>
</gene>
<protein>
    <recommendedName>
        <fullName evidence="1">F-box domain-containing protein</fullName>
    </recommendedName>
</protein>